<comment type="similarity">
    <text evidence="1">Belongs to the cytochrome b5 family. MAPR subfamily.</text>
</comment>
<evidence type="ECO:0000313" key="4">
    <source>
        <dbReference type="EMBL" id="KAJ5214552.1"/>
    </source>
</evidence>
<reference evidence="4" key="1">
    <citation type="submission" date="2022-11" db="EMBL/GenBank/DDBJ databases">
        <authorList>
            <person name="Petersen C."/>
        </authorList>
    </citation>
    <scope>NUCLEOTIDE SEQUENCE</scope>
    <source>
        <strain evidence="4">IBT 20477</strain>
    </source>
</reference>
<name>A0A9W9N7D5_9EURO</name>
<evidence type="ECO:0000259" key="3">
    <source>
        <dbReference type="SMART" id="SM01117"/>
    </source>
</evidence>
<dbReference type="SMART" id="SM01117">
    <property type="entry name" value="Cyt-b5"/>
    <property type="match status" value="1"/>
</dbReference>
<dbReference type="SUPFAM" id="SSF55856">
    <property type="entry name" value="Cytochrome b5-like heme/steroid binding domain"/>
    <property type="match status" value="1"/>
</dbReference>
<dbReference type="Pfam" id="PF00173">
    <property type="entry name" value="Cyt-b5"/>
    <property type="match status" value="1"/>
</dbReference>
<dbReference type="AlphaFoldDB" id="A0A9W9N7D5"/>
<keyword evidence="5" id="KW-1185">Reference proteome</keyword>
<dbReference type="Gene3D" id="3.10.120.10">
    <property type="entry name" value="Cytochrome b5-like heme/steroid binding domain"/>
    <property type="match status" value="1"/>
</dbReference>
<comment type="caution">
    <text evidence="4">The sequence shown here is derived from an EMBL/GenBank/DDBJ whole genome shotgun (WGS) entry which is preliminary data.</text>
</comment>
<protein>
    <submittedName>
        <fullName evidence="4">Cytochrome b5</fullName>
    </submittedName>
</protein>
<dbReference type="GO" id="GO:0016020">
    <property type="term" value="C:membrane"/>
    <property type="evidence" value="ECO:0007669"/>
    <property type="project" value="TreeGrafter"/>
</dbReference>
<gene>
    <name evidence="4" type="ORF">N7449_001721</name>
</gene>
<organism evidence="4 5">
    <name type="scientific">Penicillium cf. viridicatum</name>
    <dbReference type="NCBI Taxonomy" id="2972119"/>
    <lineage>
        <taxon>Eukaryota</taxon>
        <taxon>Fungi</taxon>
        <taxon>Dikarya</taxon>
        <taxon>Ascomycota</taxon>
        <taxon>Pezizomycotina</taxon>
        <taxon>Eurotiomycetes</taxon>
        <taxon>Eurotiomycetidae</taxon>
        <taxon>Eurotiales</taxon>
        <taxon>Aspergillaceae</taxon>
        <taxon>Penicillium</taxon>
    </lineage>
</organism>
<sequence>MVEQTESKRFTPKVPVELDPPKDDPISVEELAKCDGMRVYPCTQHRFLPQFPISNAPSSKIIANVYYTTGTDPSRPTLVAIKGVVFDVSRNSAYGASGSYRVFAGKDASRALASSSLKPEDCVPEWYDLPDKEKTVLDEWYTFFSKRYNIVGKVEGAKNT</sequence>
<dbReference type="PANTHER" id="PTHR10281">
    <property type="entry name" value="MEMBRANE-ASSOCIATED PROGESTERONE RECEPTOR COMPONENT-RELATED"/>
    <property type="match status" value="1"/>
</dbReference>
<dbReference type="InterPro" id="IPR001199">
    <property type="entry name" value="Cyt_B5-like_heme/steroid-bd"/>
</dbReference>
<dbReference type="EMBL" id="JAPQKQ010000001">
    <property type="protein sequence ID" value="KAJ5214552.1"/>
    <property type="molecule type" value="Genomic_DNA"/>
</dbReference>
<dbReference type="Proteomes" id="UP001150942">
    <property type="component" value="Unassembled WGS sequence"/>
</dbReference>
<dbReference type="PANTHER" id="PTHR10281:SF115">
    <property type="entry name" value="BINDING PROTEIN, PUTATIVE (AFU_ORTHOLOGUE AFUA_4G06240)-RELATED"/>
    <property type="match status" value="1"/>
</dbReference>
<dbReference type="GO" id="GO:0005783">
    <property type="term" value="C:endoplasmic reticulum"/>
    <property type="evidence" value="ECO:0007669"/>
    <property type="project" value="TreeGrafter"/>
</dbReference>
<dbReference type="OrthoDB" id="899at2759"/>
<evidence type="ECO:0000256" key="2">
    <source>
        <dbReference type="SAM" id="MobiDB-lite"/>
    </source>
</evidence>
<dbReference type="GO" id="GO:0020037">
    <property type="term" value="F:heme binding"/>
    <property type="evidence" value="ECO:0007669"/>
    <property type="project" value="UniProtKB-ARBA"/>
</dbReference>
<dbReference type="InterPro" id="IPR036400">
    <property type="entry name" value="Cyt_B5-like_heme/steroid_sf"/>
</dbReference>
<evidence type="ECO:0000256" key="1">
    <source>
        <dbReference type="ARBA" id="ARBA00038357"/>
    </source>
</evidence>
<feature type="domain" description="Cytochrome b5 heme-binding" evidence="3">
    <location>
        <begin position="67"/>
        <end position="155"/>
    </location>
</feature>
<dbReference type="FunFam" id="3.10.120.10:FF:000003">
    <property type="entry name" value="membrane-associated progesterone receptor component 1"/>
    <property type="match status" value="1"/>
</dbReference>
<reference evidence="4" key="2">
    <citation type="journal article" date="2023" name="IMA Fungus">
        <title>Comparative genomic study of the Penicillium genus elucidates a diverse pangenome and 15 lateral gene transfer events.</title>
        <authorList>
            <person name="Petersen C."/>
            <person name="Sorensen T."/>
            <person name="Nielsen M.R."/>
            <person name="Sondergaard T.E."/>
            <person name="Sorensen J.L."/>
            <person name="Fitzpatrick D.A."/>
            <person name="Frisvad J.C."/>
            <person name="Nielsen K.L."/>
        </authorList>
    </citation>
    <scope>NUCLEOTIDE SEQUENCE</scope>
    <source>
        <strain evidence="4">IBT 20477</strain>
    </source>
</reference>
<proteinExistence type="inferred from homology"/>
<evidence type="ECO:0000313" key="5">
    <source>
        <dbReference type="Proteomes" id="UP001150942"/>
    </source>
</evidence>
<feature type="region of interest" description="Disordered" evidence="2">
    <location>
        <begin position="1"/>
        <end position="22"/>
    </location>
</feature>
<accession>A0A9W9N7D5</accession>
<dbReference type="InterPro" id="IPR050577">
    <property type="entry name" value="MAPR/NEUFC/NENF-like"/>
</dbReference>